<gene>
    <name evidence="2" type="ORF">DRF58_09250</name>
</gene>
<dbReference type="EMBL" id="QNUG01000016">
    <property type="protein sequence ID" value="REC70529.1"/>
    <property type="molecule type" value="Genomic_DNA"/>
</dbReference>
<reference evidence="2 3" key="1">
    <citation type="journal article" date="2006" name="Int. J. Syst. Evol. Microbiol.">
        <title>Chryseobacterium hispanicum sp. nov., isolated from the drinking water distribution system of Sevilla, Spain.</title>
        <authorList>
            <person name="Gallego V."/>
            <person name="Garcia M.T."/>
            <person name="Ventosa A."/>
        </authorList>
    </citation>
    <scope>NUCLEOTIDE SEQUENCE [LARGE SCALE GENOMIC DNA]</scope>
    <source>
        <strain evidence="2 3">KCTC 22104</strain>
    </source>
</reference>
<evidence type="ECO:0008006" key="4">
    <source>
        <dbReference type="Google" id="ProtNLM"/>
    </source>
</evidence>
<dbReference type="InterPro" id="IPR026444">
    <property type="entry name" value="Secre_tail"/>
</dbReference>
<name>A0A3D9CXQ1_9FLAO</name>
<evidence type="ECO:0000313" key="3">
    <source>
        <dbReference type="Proteomes" id="UP000256326"/>
    </source>
</evidence>
<protein>
    <recommendedName>
        <fullName evidence="4">T9SS type A sorting domain-containing protein</fullName>
    </recommendedName>
</protein>
<sequence>MLKNIKKSNEKSGQKEFLISTTDLKSGIYFYTLKNNSEQTNGKLIKK</sequence>
<organism evidence="2 3">
    <name type="scientific">Epilithonimonas hispanica</name>
    <dbReference type="NCBI Taxonomy" id="358687"/>
    <lineage>
        <taxon>Bacteria</taxon>
        <taxon>Pseudomonadati</taxon>
        <taxon>Bacteroidota</taxon>
        <taxon>Flavobacteriia</taxon>
        <taxon>Flavobacteriales</taxon>
        <taxon>Weeksellaceae</taxon>
        <taxon>Chryseobacterium group</taxon>
        <taxon>Epilithonimonas</taxon>
    </lineage>
</organism>
<dbReference type="AlphaFoldDB" id="A0A3D9CXQ1"/>
<evidence type="ECO:0000313" key="2">
    <source>
        <dbReference type="EMBL" id="REC70529.1"/>
    </source>
</evidence>
<proteinExistence type="predicted"/>
<dbReference type="NCBIfam" id="TIGR04183">
    <property type="entry name" value="Por_Secre_tail"/>
    <property type="match status" value="1"/>
</dbReference>
<keyword evidence="1" id="KW-0732">Signal</keyword>
<comment type="caution">
    <text evidence="2">The sequence shown here is derived from an EMBL/GenBank/DDBJ whole genome shotgun (WGS) entry which is preliminary data.</text>
</comment>
<keyword evidence="3" id="KW-1185">Reference proteome</keyword>
<evidence type="ECO:0000256" key="1">
    <source>
        <dbReference type="ARBA" id="ARBA00022729"/>
    </source>
</evidence>
<dbReference type="Proteomes" id="UP000256326">
    <property type="component" value="Unassembled WGS sequence"/>
</dbReference>
<accession>A0A3D9CXQ1</accession>